<comment type="similarity">
    <text evidence="4 17">Belongs to the cytochrome P450 family.</text>
</comment>
<dbReference type="SUPFAM" id="SSF48264">
    <property type="entry name" value="Cytochrome P450"/>
    <property type="match status" value="1"/>
</dbReference>
<dbReference type="InterPro" id="IPR002403">
    <property type="entry name" value="Cyt_P450_E_grp-IV"/>
</dbReference>
<evidence type="ECO:0000256" key="14">
    <source>
        <dbReference type="ARBA" id="ARBA00040248"/>
    </source>
</evidence>
<evidence type="ECO:0000256" key="3">
    <source>
        <dbReference type="ARBA" id="ARBA00004406"/>
    </source>
</evidence>
<evidence type="ECO:0000256" key="12">
    <source>
        <dbReference type="ARBA" id="ARBA00023098"/>
    </source>
</evidence>
<evidence type="ECO:0000313" key="19">
    <source>
        <dbReference type="Proteomes" id="UP000694393"/>
    </source>
</evidence>
<protein>
    <recommendedName>
        <fullName evidence="14">Cytochrome P450 26A1</fullName>
    </recommendedName>
</protein>
<evidence type="ECO:0000256" key="15">
    <source>
        <dbReference type="ARBA" id="ARBA00049389"/>
    </source>
</evidence>
<dbReference type="InterPro" id="IPR001128">
    <property type="entry name" value="Cyt_P450"/>
</dbReference>
<evidence type="ECO:0000256" key="16">
    <source>
        <dbReference type="PIRSR" id="PIRSR602403-1"/>
    </source>
</evidence>
<dbReference type="PRINTS" id="PR00385">
    <property type="entry name" value="P450"/>
</dbReference>
<keyword evidence="11 17" id="KW-0503">Monooxygenase</keyword>
<dbReference type="PRINTS" id="PR00465">
    <property type="entry name" value="EP450IV"/>
</dbReference>
<evidence type="ECO:0000256" key="9">
    <source>
        <dbReference type="ARBA" id="ARBA00023002"/>
    </source>
</evidence>
<keyword evidence="12" id="KW-0443">Lipid metabolism</keyword>
<keyword evidence="13" id="KW-0472">Membrane</keyword>
<sequence>MGFCTLLAGTLGTFLLPLLLFLAAVRLWHVYCVSGREPGCSLPLPPGTMGLPFFGETLQLVLQRRKFLQMKRRKYGSIYKTHLFGRPTVRVMGAENVRRILLGEHRLVAVQWPASVRTILGSGCLSSLHDGQHKRRKKVIMQAFSRDALRHYIPAIQQEVSACLARWLRKGSSGLLVYPEVKRLMFRIAMRILLGFEPRQEQGSEQQLVEAFEEMIRNLFSLPIDLPFSGLYRGLRARNIIHAKIEENIRARLAGQGPAGGCKDALQLLMEHTQGNGEPLDMQELKESATELLFGGHETTASAATSLITFLGLHHDVLQKVRKELQMKGLLCSMNQDNKQLDMEVLEQLKYTGCVIKETLRLSPPVPGGFRVALKTFELNGYQIPKGWNVIYSICDTHDAADLFTNKDEFDPDRFMSPSPEDSSRFNFIPFGGGLRSCVGKEFAKILLKIFMVELARNCDWQLLNGPPTMKTGPIVYPVDNLPTKFIGFNGQI</sequence>
<dbReference type="GO" id="GO:0034653">
    <property type="term" value="P:retinoic acid catabolic process"/>
    <property type="evidence" value="ECO:0007669"/>
    <property type="project" value="UniProtKB-ARBA"/>
</dbReference>
<feature type="binding site" description="axial binding residue" evidence="16">
    <location>
        <position position="438"/>
    </location>
    <ligand>
        <name>heme</name>
        <dbReference type="ChEBI" id="CHEBI:30413"/>
    </ligand>
    <ligandPart>
        <name>Fe</name>
        <dbReference type="ChEBI" id="CHEBI:18248"/>
    </ligandPart>
</feature>
<dbReference type="InterPro" id="IPR036396">
    <property type="entry name" value="Cyt_P450_sf"/>
</dbReference>
<keyword evidence="5 16" id="KW-0349">Heme</keyword>
<keyword evidence="9 17" id="KW-0560">Oxidoreductase</keyword>
<accession>A0A8C8R952</accession>
<evidence type="ECO:0000256" key="4">
    <source>
        <dbReference type="ARBA" id="ARBA00010617"/>
    </source>
</evidence>
<evidence type="ECO:0000256" key="11">
    <source>
        <dbReference type="ARBA" id="ARBA00023033"/>
    </source>
</evidence>
<evidence type="ECO:0000256" key="8">
    <source>
        <dbReference type="ARBA" id="ARBA00022848"/>
    </source>
</evidence>
<evidence type="ECO:0000256" key="13">
    <source>
        <dbReference type="ARBA" id="ARBA00023136"/>
    </source>
</evidence>
<dbReference type="GO" id="GO:0005789">
    <property type="term" value="C:endoplasmic reticulum membrane"/>
    <property type="evidence" value="ECO:0007669"/>
    <property type="project" value="UniProtKB-SubCell"/>
</dbReference>
<dbReference type="Pfam" id="PF00067">
    <property type="entry name" value="p450"/>
    <property type="match status" value="1"/>
</dbReference>
<organism evidence="18 19">
    <name type="scientific">Pelusios castaneus</name>
    <name type="common">West African mud turtle</name>
    <dbReference type="NCBI Taxonomy" id="367368"/>
    <lineage>
        <taxon>Eukaryota</taxon>
        <taxon>Metazoa</taxon>
        <taxon>Chordata</taxon>
        <taxon>Craniata</taxon>
        <taxon>Vertebrata</taxon>
        <taxon>Euteleostomi</taxon>
        <taxon>Archelosauria</taxon>
        <taxon>Testudinata</taxon>
        <taxon>Testudines</taxon>
        <taxon>Pleurodira</taxon>
        <taxon>Pelomedusidae</taxon>
        <taxon>Pelusios</taxon>
    </lineage>
</organism>
<reference evidence="18" key="1">
    <citation type="submission" date="2025-08" db="UniProtKB">
        <authorList>
            <consortium name="Ensembl"/>
        </authorList>
    </citation>
    <scope>IDENTIFICATION</scope>
</reference>
<name>A0A8C8R952_9SAUR</name>
<comment type="cofactor">
    <cofactor evidence="1 16">
        <name>heme</name>
        <dbReference type="ChEBI" id="CHEBI:30413"/>
    </cofactor>
</comment>
<evidence type="ECO:0000256" key="2">
    <source>
        <dbReference type="ARBA" id="ARBA00004174"/>
    </source>
</evidence>
<dbReference type="Ensembl" id="ENSPCET00000002069.1">
    <property type="protein sequence ID" value="ENSPCEP00000002007.1"/>
    <property type="gene ID" value="ENSPCEG00000001670.1"/>
</dbReference>
<dbReference type="Gene3D" id="1.10.630.10">
    <property type="entry name" value="Cytochrome P450"/>
    <property type="match status" value="1"/>
</dbReference>
<dbReference type="InterPro" id="IPR017972">
    <property type="entry name" value="Cyt_P450_CS"/>
</dbReference>
<dbReference type="AlphaFoldDB" id="A0A8C8R952"/>
<dbReference type="PANTHER" id="PTHR24286:SF101">
    <property type="entry name" value="CYTOCHROME P450 26A1"/>
    <property type="match status" value="1"/>
</dbReference>
<comment type="subcellular location">
    <subcellularLocation>
        <location evidence="3">Endoplasmic reticulum membrane</location>
        <topology evidence="3">Peripheral membrane protein</topology>
    </subcellularLocation>
    <subcellularLocation>
        <location evidence="2">Microsome membrane</location>
        <topology evidence="2">Peripheral membrane protein</topology>
    </subcellularLocation>
</comment>
<evidence type="ECO:0000313" key="18">
    <source>
        <dbReference type="Ensembl" id="ENSPCEP00000002007.1"/>
    </source>
</evidence>
<evidence type="ECO:0000256" key="7">
    <source>
        <dbReference type="ARBA" id="ARBA00022824"/>
    </source>
</evidence>
<evidence type="ECO:0000256" key="5">
    <source>
        <dbReference type="ARBA" id="ARBA00022617"/>
    </source>
</evidence>
<evidence type="ECO:0000256" key="1">
    <source>
        <dbReference type="ARBA" id="ARBA00001971"/>
    </source>
</evidence>
<dbReference type="PANTHER" id="PTHR24286">
    <property type="entry name" value="CYTOCHROME P450 26"/>
    <property type="match status" value="1"/>
</dbReference>
<reference evidence="18" key="2">
    <citation type="submission" date="2025-09" db="UniProtKB">
        <authorList>
            <consortium name="Ensembl"/>
        </authorList>
    </citation>
    <scope>IDENTIFICATION</scope>
</reference>
<dbReference type="GO" id="GO:0016125">
    <property type="term" value="P:sterol metabolic process"/>
    <property type="evidence" value="ECO:0007669"/>
    <property type="project" value="TreeGrafter"/>
</dbReference>
<dbReference type="FunFam" id="1.10.630.10:FF:000041">
    <property type="entry name" value="Cytochrome P450 26A1 isoform 1"/>
    <property type="match status" value="1"/>
</dbReference>
<evidence type="ECO:0000256" key="17">
    <source>
        <dbReference type="RuleBase" id="RU000461"/>
    </source>
</evidence>
<dbReference type="CDD" id="cd20638">
    <property type="entry name" value="CYP26A1"/>
    <property type="match status" value="1"/>
</dbReference>
<evidence type="ECO:0000256" key="6">
    <source>
        <dbReference type="ARBA" id="ARBA00022723"/>
    </source>
</evidence>
<dbReference type="Proteomes" id="UP000694393">
    <property type="component" value="Unplaced"/>
</dbReference>
<keyword evidence="8" id="KW-0492">Microsome</keyword>
<comment type="catalytic activity">
    <reaction evidence="15">
        <text>all-trans-retinoate + reduced [NADPH--hemoprotein reductase] + O2 = all-trans-(4S)-hydroxyretinoate + oxidized [NADPH--hemoprotein reductase] + H2O + H(+)</text>
        <dbReference type="Rhea" id="RHEA:51492"/>
        <dbReference type="Rhea" id="RHEA-COMP:11964"/>
        <dbReference type="Rhea" id="RHEA-COMP:11965"/>
        <dbReference type="ChEBI" id="CHEBI:15377"/>
        <dbReference type="ChEBI" id="CHEBI:15378"/>
        <dbReference type="ChEBI" id="CHEBI:15379"/>
        <dbReference type="ChEBI" id="CHEBI:35291"/>
        <dbReference type="ChEBI" id="CHEBI:57618"/>
        <dbReference type="ChEBI" id="CHEBI:58210"/>
        <dbReference type="ChEBI" id="CHEBI:134185"/>
    </reaction>
    <physiologicalReaction direction="left-to-right" evidence="15">
        <dbReference type="Rhea" id="RHEA:51493"/>
    </physiologicalReaction>
</comment>
<keyword evidence="7" id="KW-0256">Endoplasmic reticulum</keyword>
<keyword evidence="19" id="KW-1185">Reference proteome</keyword>
<dbReference type="GO" id="GO:0008401">
    <property type="term" value="F:retinoic acid 4-hydroxylase activity"/>
    <property type="evidence" value="ECO:0007669"/>
    <property type="project" value="UniProtKB-ARBA"/>
</dbReference>
<keyword evidence="6 16" id="KW-0479">Metal-binding</keyword>
<dbReference type="GO" id="GO:0005506">
    <property type="term" value="F:iron ion binding"/>
    <property type="evidence" value="ECO:0007669"/>
    <property type="project" value="InterPro"/>
</dbReference>
<dbReference type="GO" id="GO:0020037">
    <property type="term" value="F:heme binding"/>
    <property type="evidence" value="ECO:0007669"/>
    <property type="project" value="InterPro"/>
</dbReference>
<dbReference type="PROSITE" id="PS00086">
    <property type="entry name" value="CYTOCHROME_P450"/>
    <property type="match status" value="1"/>
</dbReference>
<evidence type="ECO:0000256" key="10">
    <source>
        <dbReference type="ARBA" id="ARBA00023004"/>
    </source>
</evidence>
<keyword evidence="10 16" id="KW-0408">Iron</keyword>
<proteinExistence type="inferred from homology"/>